<keyword evidence="5" id="KW-1185">Reference proteome</keyword>
<evidence type="ECO:0000259" key="3">
    <source>
        <dbReference type="Pfam" id="PF08357"/>
    </source>
</evidence>
<proteinExistence type="predicted"/>
<feature type="signal peptide" evidence="2">
    <location>
        <begin position="1"/>
        <end position="28"/>
    </location>
</feature>
<feature type="chain" id="PRO_5040410756" description="SEFIR domain-containing protein" evidence="2">
    <location>
        <begin position="29"/>
        <end position="640"/>
    </location>
</feature>
<dbReference type="Proteomes" id="UP001152759">
    <property type="component" value="Chromosome 4"/>
</dbReference>
<sequence>MKASMSSSSLSFLLLTITHLSNLHLSDAYYSLATKFPQSAKLLPQPLKVHACYNDKSQLSSSGSKGPESVCMYKKLKSAQLNLLGYEGIIESVFSVPPACCNFTSLELKLRIDDSVTNSEQCKKAVLPAVSTNVHSSKSVLLTYEDCSQKNCSTTCEEEIRVTFRYIFSGCYQLWITPFAGENSLKAIVTPPSYMNTKYSKKKVSQYEVPVIKTKYIADGDDRGPKLIANAYFESSFFDSEQLYMSFLLLSHVDPHSEITMCYKTGVQQSNCLILWSNSQGVTECETKGVSKKNFAGCSIVDRHRLECEFYGIQPGRYCVRVDLWDERCFSNTLWSFNISHSEPCSWHHQFTAVESDTVQTVDIPESIKSVTFPYILLFMGVVFFICLVVFFGAWSTNRLLWRNVNKLFLLKNNSAYDSQYTVSFTPTPDKIEPIFTLQPTILLIYARDCQLFMDAMVIFRNVLKNVAKCEVYDCWDPNQWEKVAESTYDWVIGLASDPSVRIVVVCSEMAQLVETSLQHSSVVKYRYRHPECFDNIFIFALKYIVANTITNSYKRVFITRLEGFPPEGSRFTSLNPHTVYTIPDHFQLLIAALHHLGSKELSLKETDDEEISKFRSIVDELKLFYQKDPRYIYRMIDKS</sequence>
<accession>A0A9P0ABB1</accession>
<evidence type="ECO:0000313" key="4">
    <source>
        <dbReference type="EMBL" id="CAH0389538.1"/>
    </source>
</evidence>
<name>A0A9P0ABB1_BEMTA</name>
<keyword evidence="1" id="KW-0812">Transmembrane</keyword>
<gene>
    <name evidence="4" type="ORF">BEMITA_LOCUS8354</name>
</gene>
<evidence type="ECO:0000256" key="1">
    <source>
        <dbReference type="SAM" id="Phobius"/>
    </source>
</evidence>
<feature type="domain" description="SEFIR" evidence="3">
    <location>
        <begin position="441"/>
        <end position="594"/>
    </location>
</feature>
<feature type="transmembrane region" description="Helical" evidence="1">
    <location>
        <begin position="373"/>
        <end position="395"/>
    </location>
</feature>
<dbReference type="Gene3D" id="3.40.50.11530">
    <property type="match status" value="1"/>
</dbReference>
<dbReference type="EMBL" id="OU963865">
    <property type="protein sequence ID" value="CAH0389538.1"/>
    <property type="molecule type" value="Genomic_DNA"/>
</dbReference>
<reference evidence="4" key="1">
    <citation type="submission" date="2021-12" db="EMBL/GenBank/DDBJ databases">
        <authorList>
            <person name="King R."/>
        </authorList>
    </citation>
    <scope>NUCLEOTIDE SEQUENCE</scope>
</reference>
<evidence type="ECO:0000313" key="5">
    <source>
        <dbReference type="Proteomes" id="UP001152759"/>
    </source>
</evidence>
<dbReference type="Pfam" id="PF08357">
    <property type="entry name" value="SEFIR"/>
    <property type="match status" value="1"/>
</dbReference>
<keyword evidence="1" id="KW-1133">Transmembrane helix</keyword>
<protein>
    <recommendedName>
        <fullName evidence="3">SEFIR domain-containing protein</fullName>
    </recommendedName>
</protein>
<dbReference type="InterPro" id="IPR013568">
    <property type="entry name" value="SEFIR_dom"/>
</dbReference>
<keyword evidence="1" id="KW-0472">Membrane</keyword>
<keyword evidence="2" id="KW-0732">Signal</keyword>
<evidence type="ECO:0000256" key="2">
    <source>
        <dbReference type="SAM" id="SignalP"/>
    </source>
</evidence>
<dbReference type="AlphaFoldDB" id="A0A9P0ABB1"/>
<organism evidence="4 5">
    <name type="scientific">Bemisia tabaci</name>
    <name type="common">Sweetpotato whitefly</name>
    <name type="synonym">Aleurodes tabaci</name>
    <dbReference type="NCBI Taxonomy" id="7038"/>
    <lineage>
        <taxon>Eukaryota</taxon>
        <taxon>Metazoa</taxon>
        <taxon>Ecdysozoa</taxon>
        <taxon>Arthropoda</taxon>
        <taxon>Hexapoda</taxon>
        <taxon>Insecta</taxon>
        <taxon>Pterygota</taxon>
        <taxon>Neoptera</taxon>
        <taxon>Paraneoptera</taxon>
        <taxon>Hemiptera</taxon>
        <taxon>Sternorrhyncha</taxon>
        <taxon>Aleyrodoidea</taxon>
        <taxon>Aleyrodidae</taxon>
        <taxon>Aleyrodinae</taxon>
        <taxon>Bemisia</taxon>
    </lineage>
</organism>
<dbReference type="KEGG" id="btab:109042600"/>